<evidence type="ECO:0000313" key="2">
    <source>
        <dbReference type="EMBL" id="JAD23139.1"/>
    </source>
</evidence>
<feature type="transmembrane region" description="Helical" evidence="1">
    <location>
        <begin position="12"/>
        <end position="43"/>
    </location>
</feature>
<name>A0A0A8YB12_ARUDO</name>
<reference evidence="2" key="1">
    <citation type="submission" date="2014-09" db="EMBL/GenBank/DDBJ databases">
        <authorList>
            <person name="Magalhaes I.L.F."/>
            <person name="Oliveira U."/>
            <person name="Santos F.R."/>
            <person name="Vidigal T.H.D.A."/>
            <person name="Brescovit A.D."/>
            <person name="Santos A.J."/>
        </authorList>
    </citation>
    <scope>NUCLEOTIDE SEQUENCE</scope>
    <source>
        <tissue evidence="2">Shoot tissue taken approximately 20 cm above the soil surface</tissue>
    </source>
</reference>
<keyword evidence="1" id="KW-0812">Transmembrane</keyword>
<dbReference type="AlphaFoldDB" id="A0A0A8YB12"/>
<evidence type="ECO:0000256" key="1">
    <source>
        <dbReference type="SAM" id="Phobius"/>
    </source>
</evidence>
<keyword evidence="1" id="KW-1133">Transmembrane helix</keyword>
<sequence length="44" mass="5250">MHVVVFVLVHMFLYFLVSTFYLSFCCQWGHVLSLCLIYSFIFVP</sequence>
<dbReference type="EMBL" id="GBRH01274756">
    <property type="protein sequence ID" value="JAD23139.1"/>
    <property type="molecule type" value="Transcribed_RNA"/>
</dbReference>
<organism evidence="2">
    <name type="scientific">Arundo donax</name>
    <name type="common">Giant reed</name>
    <name type="synonym">Donax arundinaceus</name>
    <dbReference type="NCBI Taxonomy" id="35708"/>
    <lineage>
        <taxon>Eukaryota</taxon>
        <taxon>Viridiplantae</taxon>
        <taxon>Streptophyta</taxon>
        <taxon>Embryophyta</taxon>
        <taxon>Tracheophyta</taxon>
        <taxon>Spermatophyta</taxon>
        <taxon>Magnoliopsida</taxon>
        <taxon>Liliopsida</taxon>
        <taxon>Poales</taxon>
        <taxon>Poaceae</taxon>
        <taxon>PACMAD clade</taxon>
        <taxon>Arundinoideae</taxon>
        <taxon>Arundineae</taxon>
        <taxon>Arundo</taxon>
    </lineage>
</organism>
<reference evidence="2" key="2">
    <citation type="journal article" date="2015" name="Data Brief">
        <title>Shoot transcriptome of the giant reed, Arundo donax.</title>
        <authorList>
            <person name="Barrero R.A."/>
            <person name="Guerrero F.D."/>
            <person name="Moolhuijzen P."/>
            <person name="Goolsby J.A."/>
            <person name="Tidwell J."/>
            <person name="Bellgard S.E."/>
            <person name="Bellgard M.I."/>
        </authorList>
    </citation>
    <scope>NUCLEOTIDE SEQUENCE</scope>
    <source>
        <tissue evidence="2">Shoot tissue taken approximately 20 cm above the soil surface</tissue>
    </source>
</reference>
<keyword evidence="1" id="KW-0472">Membrane</keyword>
<proteinExistence type="predicted"/>
<accession>A0A0A8YB12</accession>
<protein>
    <submittedName>
        <fullName evidence="2">Uncharacterized protein</fullName>
    </submittedName>
</protein>